<dbReference type="AlphaFoldDB" id="A0AAV7RU04"/>
<feature type="domain" description="EGF-like" evidence="9">
    <location>
        <begin position="823"/>
        <end position="861"/>
    </location>
</feature>
<keyword evidence="2 8" id="KW-0732">Signal</keyword>
<sequence length="981" mass="108549">MRLFLLLLFAFSQAFFPFSLADRLSGELFSAVFHNNQNGEFQKTDANSALQKAMQQNPELAQNSLSFVPGENCHSIMMEDSGKFSLSMNVSNTNSNIWCNWIIWAGPGRRILVNITGFKSNEDCAKNQDVIIFHAIASTAESTVIYACWNKSIHSFSARALALNVVYMSGRSSQMDESGYFNGTYSLYEDYERSNLKYPLLSSPVAKEKGWHHNSGENKTSSGRLLVSTIAATSVPMIGRYTGNINPTSHMASSLSFPTTSWKKTTYRREQFLSPLRPTKNSKGARSSTDGAVTSRKGDQILMAVPTKRTTAKDGGVNMQGITESSSVPKTMWHFMTTKHQAKSLITLNAHTSSEENGGYVTSTNIPPFPNVKQTIPAKKIYQLYNSSSPVSENSYIEAEIIEQGSGIIKNDSYEKGLRFTTESNNLNQVTNISKSKQTFSMEKPVGKDGALTSSQMQDALSRTVTMHVGVSVAPKKVHQSAFRGYSITARSIPRGNPLVSTSQAPYSEMVITTKTVQQTPFKDQQISSDSKTIQYSKSFQEELNMFSLEYKYGPSAYTYDNGASPEKDPITKSAFFIKARKNKKKRPFFKPRRKNRRKNLEMGDKNNSEPIFLEFSKSNPAATPPVRVVKALKTDTSVAAENIDPQSRDSKSPPPIHESTLQLSGFPSASGLLIEKHIATLGSPNITTLEGRQQEDPFGAVAVAVSNNSGLQNQHKPGDSLFTLILVIDYQDILPEKGQNMDLLQSIMETIKEHILDPSSQLNEIKLQHFQRTTKIRAVLSFWIHLKHGGKDLHTFKSQLKKFESTSLGNGKYVPVSFSIEDINECESGLEYCDENAECHNEIGAYTCLCRDGYEDHSADALGTECVLSQPSGIGPFFSYVEILLGSLLGVILLLVLAVVVSCVLVRKRQVERTIDLSVAKDLAAQPDRPRPSFVHMSMESENVTHRVFPVVKLTTAEGQATSKRLSDVTTVTLEKSACL</sequence>
<reference evidence="10" key="1">
    <citation type="journal article" date="2022" name="bioRxiv">
        <title>Sequencing and chromosome-scale assembly of the giantPleurodeles waltlgenome.</title>
        <authorList>
            <person name="Brown T."/>
            <person name="Elewa A."/>
            <person name="Iarovenko S."/>
            <person name="Subramanian E."/>
            <person name="Araus A.J."/>
            <person name="Petzold A."/>
            <person name="Susuki M."/>
            <person name="Suzuki K.-i.T."/>
            <person name="Hayashi T."/>
            <person name="Toyoda A."/>
            <person name="Oliveira C."/>
            <person name="Osipova E."/>
            <person name="Leigh N.D."/>
            <person name="Simon A."/>
            <person name="Yun M.H."/>
        </authorList>
    </citation>
    <scope>NUCLEOTIDE SEQUENCE</scope>
    <source>
        <strain evidence="10">20211129_DDA</strain>
        <tissue evidence="10">Liver</tissue>
    </source>
</reference>
<dbReference type="SMART" id="SM00181">
    <property type="entry name" value="EGF"/>
    <property type="match status" value="1"/>
</dbReference>
<feature type="chain" id="PRO_5043586042" description="EGF-like domain-containing protein" evidence="8">
    <location>
        <begin position="22"/>
        <end position="981"/>
    </location>
</feature>
<evidence type="ECO:0000256" key="7">
    <source>
        <dbReference type="SAM" id="Phobius"/>
    </source>
</evidence>
<dbReference type="InterPro" id="IPR000152">
    <property type="entry name" value="EGF-type_Asp/Asn_hydroxyl_site"/>
</dbReference>
<feature type="region of interest" description="Disordered" evidence="6">
    <location>
        <begin position="638"/>
        <end position="663"/>
    </location>
</feature>
<dbReference type="Gene3D" id="2.10.25.10">
    <property type="entry name" value="Laminin"/>
    <property type="match status" value="1"/>
</dbReference>
<evidence type="ECO:0000256" key="6">
    <source>
        <dbReference type="SAM" id="MobiDB-lite"/>
    </source>
</evidence>
<dbReference type="PROSITE" id="PS50026">
    <property type="entry name" value="EGF_3"/>
    <property type="match status" value="1"/>
</dbReference>
<organism evidence="10 11">
    <name type="scientific">Pleurodeles waltl</name>
    <name type="common">Iberian ribbed newt</name>
    <dbReference type="NCBI Taxonomy" id="8319"/>
    <lineage>
        <taxon>Eukaryota</taxon>
        <taxon>Metazoa</taxon>
        <taxon>Chordata</taxon>
        <taxon>Craniata</taxon>
        <taxon>Vertebrata</taxon>
        <taxon>Euteleostomi</taxon>
        <taxon>Amphibia</taxon>
        <taxon>Batrachia</taxon>
        <taxon>Caudata</taxon>
        <taxon>Salamandroidea</taxon>
        <taxon>Salamandridae</taxon>
        <taxon>Pleurodelinae</taxon>
        <taxon>Pleurodeles</taxon>
    </lineage>
</organism>
<evidence type="ECO:0000313" key="11">
    <source>
        <dbReference type="Proteomes" id="UP001066276"/>
    </source>
</evidence>
<keyword evidence="11" id="KW-1185">Reference proteome</keyword>
<comment type="caution">
    <text evidence="10">The sequence shown here is derived from an EMBL/GenBank/DDBJ whole genome shotgun (WGS) entry which is preliminary data.</text>
</comment>
<feature type="transmembrane region" description="Helical" evidence="7">
    <location>
        <begin position="878"/>
        <end position="907"/>
    </location>
</feature>
<evidence type="ECO:0000256" key="8">
    <source>
        <dbReference type="SAM" id="SignalP"/>
    </source>
</evidence>
<keyword evidence="7" id="KW-1133">Transmembrane helix</keyword>
<dbReference type="SUPFAM" id="SSF57196">
    <property type="entry name" value="EGF/Laminin"/>
    <property type="match status" value="1"/>
</dbReference>
<dbReference type="InterPro" id="IPR049883">
    <property type="entry name" value="NOTCH1_EGF-like"/>
</dbReference>
<evidence type="ECO:0000256" key="4">
    <source>
        <dbReference type="ARBA" id="ARBA00023157"/>
    </source>
</evidence>
<dbReference type="Gene3D" id="2.60.120.290">
    <property type="entry name" value="Spermadhesin, CUB domain"/>
    <property type="match status" value="1"/>
</dbReference>
<dbReference type="GO" id="GO:0005509">
    <property type="term" value="F:calcium ion binding"/>
    <property type="evidence" value="ECO:0007669"/>
    <property type="project" value="InterPro"/>
</dbReference>
<evidence type="ECO:0000259" key="9">
    <source>
        <dbReference type="PROSITE" id="PS50026"/>
    </source>
</evidence>
<dbReference type="PROSITE" id="PS00010">
    <property type="entry name" value="ASX_HYDROXYL"/>
    <property type="match status" value="1"/>
</dbReference>
<evidence type="ECO:0000256" key="5">
    <source>
        <dbReference type="PROSITE-ProRule" id="PRU00076"/>
    </source>
</evidence>
<dbReference type="PROSITE" id="PS01187">
    <property type="entry name" value="EGF_CA"/>
    <property type="match status" value="1"/>
</dbReference>
<dbReference type="SUPFAM" id="SSF49854">
    <property type="entry name" value="Spermadhesin, CUB domain"/>
    <property type="match status" value="1"/>
</dbReference>
<feature type="compositionally biased region" description="Polar residues" evidence="6">
    <location>
        <begin position="279"/>
        <end position="292"/>
    </location>
</feature>
<feature type="region of interest" description="Disordered" evidence="6">
    <location>
        <begin position="273"/>
        <end position="294"/>
    </location>
</feature>
<dbReference type="EMBL" id="JANPWB010000009">
    <property type="protein sequence ID" value="KAJ1156269.1"/>
    <property type="molecule type" value="Genomic_DNA"/>
</dbReference>
<evidence type="ECO:0000313" key="10">
    <source>
        <dbReference type="EMBL" id="KAJ1156269.1"/>
    </source>
</evidence>
<keyword evidence="7" id="KW-0472">Membrane</keyword>
<proteinExistence type="predicted"/>
<dbReference type="SMART" id="SM00179">
    <property type="entry name" value="EGF_CA"/>
    <property type="match status" value="1"/>
</dbReference>
<feature type="signal peptide" evidence="8">
    <location>
        <begin position="1"/>
        <end position="21"/>
    </location>
</feature>
<dbReference type="InterPro" id="IPR018097">
    <property type="entry name" value="EGF_Ca-bd_CS"/>
</dbReference>
<dbReference type="InterPro" id="IPR035914">
    <property type="entry name" value="Sperma_CUB_dom_sf"/>
</dbReference>
<accession>A0AAV7RU04</accession>
<evidence type="ECO:0000256" key="1">
    <source>
        <dbReference type="ARBA" id="ARBA00022536"/>
    </source>
</evidence>
<keyword evidence="1 5" id="KW-0245">EGF-like domain</keyword>
<comment type="caution">
    <text evidence="5">Lacks conserved residue(s) required for the propagation of feature annotation.</text>
</comment>
<keyword evidence="3" id="KW-0677">Repeat</keyword>
<dbReference type="InterPro" id="IPR000742">
    <property type="entry name" value="EGF"/>
</dbReference>
<dbReference type="CDD" id="cd00054">
    <property type="entry name" value="EGF_CA"/>
    <property type="match status" value="1"/>
</dbReference>
<dbReference type="InterPro" id="IPR001881">
    <property type="entry name" value="EGF-like_Ca-bd_dom"/>
</dbReference>
<keyword evidence="7" id="KW-0812">Transmembrane</keyword>
<name>A0AAV7RU04_PLEWA</name>
<dbReference type="FunFam" id="2.10.25.10:FF:000038">
    <property type="entry name" value="Fibrillin 2"/>
    <property type="match status" value="1"/>
</dbReference>
<evidence type="ECO:0000256" key="2">
    <source>
        <dbReference type="ARBA" id="ARBA00022729"/>
    </source>
</evidence>
<evidence type="ECO:0000256" key="3">
    <source>
        <dbReference type="ARBA" id="ARBA00022737"/>
    </source>
</evidence>
<gene>
    <name evidence="10" type="ORF">NDU88_008993</name>
</gene>
<dbReference type="Pfam" id="PF07645">
    <property type="entry name" value="EGF_CA"/>
    <property type="match status" value="1"/>
</dbReference>
<protein>
    <recommendedName>
        <fullName evidence="9">EGF-like domain-containing protein</fullName>
    </recommendedName>
</protein>
<keyword evidence="4" id="KW-1015">Disulfide bond</keyword>
<dbReference type="Proteomes" id="UP001066276">
    <property type="component" value="Chromosome 5"/>
</dbReference>